<dbReference type="GO" id="GO:0003677">
    <property type="term" value="F:DNA binding"/>
    <property type="evidence" value="ECO:0007669"/>
    <property type="project" value="UniProtKB-KW"/>
</dbReference>
<dbReference type="PANTHER" id="PTHR30293:SF0">
    <property type="entry name" value="NITROGEN ASSIMILATION REGULATORY PROTEIN NAC"/>
    <property type="match status" value="1"/>
</dbReference>
<keyword evidence="3" id="KW-0238">DNA-binding</keyword>
<keyword evidence="2" id="KW-0805">Transcription regulation</keyword>
<reference evidence="7 8" key="1">
    <citation type="submission" date="2017-08" db="EMBL/GenBank/DDBJ databases">
        <title>Genomic and metabolic characterisation of spoilage-associated Pseudomonas species.</title>
        <authorList>
            <person name="Stanborough T."/>
            <person name="Fegan N."/>
            <person name="Powell S.M."/>
            <person name="Singh T."/>
            <person name="Tamplin M.L."/>
            <person name="Chandry P.S."/>
        </authorList>
    </citation>
    <scope>NUCLEOTIDE SEQUENCE [LARGE SCALE GENOMIC DNA]</scope>
    <source>
        <strain evidence="7 8">L1802</strain>
    </source>
</reference>
<dbReference type="Pfam" id="PF03466">
    <property type="entry name" value="LysR_substrate"/>
    <property type="match status" value="1"/>
</dbReference>
<evidence type="ECO:0000259" key="6">
    <source>
        <dbReference type="PROSITE" id="PS50931"/>
    </source>
</evidence>
<evidence type="ECO:0000256" key="5">
    <source>
        <dbReference type="ARBA" id="ARBA00023163"/>
    </source>
</evidence>
<sequence>MEIRQLKYFVAILDSGSLSGAARDVFVAQSALSKQILDLEKELGVQLLHRSHSGVTATEPGKVFYEYAQGILKHLQDARSAVLNSAQAVSGPVVVALPQSVASPLALPLLREVAARYPQVQLNLNEELTGNLFEQLLYGRIDLALFTDAELPPEIAFTPLLEEDFYWLCATSDDPWPAGQVLDLQQAFARPLVWPGAAHGHCTRAIVERVAARSGLFASTPALEVNSVHILKSAVEAGVGPTLMPLNLARRELEEGRLTAHRIACAGLYRTLGMCVSTRMPPTPAREAVAALIAQVVSGMCEQGQWPGSRRLTTGPR</sequence>
<keyword evidence="5" id="KW-0804">Transcription</keyword>
<dbReference type="AlphaFoldDB" id="A0A266NAG6"/>
<evidence type="ECO:0000313" key="7">
    <source>
        <dbReference type="EMBL" id="OZY58937.1"/>
    </source>
</evidence>
<dbReference type="InterPro" id="IPR036390">
    <property type="entry name" value="WH_DNA-bd_sf"/>
</dbReference>
<keyword evidence="4" id="KW-0010">Activator</keyword>
<dbReference type="OrthoDB" id="8479357at2"/>
<dbReference type="GO" id="GO:0003700">
    <property type="term" value="F:DNA-binding transcription factor activity"/>
    <property type="evidence" value="ECO:0007669"/>
    <property type="project" value="InterPro"/>
</dbReference>
<evidence type="ECO:0000256" key="3">
    <source>
        <dbReference type="ARBA" id="ARBA00023125"/>
    </source>
</evidence>
<evidence type="ECO:0000256" key="2">
    <source>
        <dbReference type="ARBA" id="ARBA00023015"/>
    </source>
</evidence>
<dbReference type="PANTHER" id="PTHR30293">
    <property type="entry name" value="TRANSCRIPTIONAL REGULATORY PROTEIN NAC-RELATED"/>
    <property type="match status" value="1"/>
</dbReference>
<dbReference type="PROSITE" id="PS50931">
    <property type="entry name" value="HTH_LYSR"/>
    <property type="match status" value="1"/>
</dbReference>
<gene>
    <name evidence="7" type="ORF">CJF39_13750</name>
</gene>
<protein>
    <submittedName>
        <fullName evidence="7">LysR family transcriptional regulator</fullName>
    </submittedName>
</protein>
<proteinExistence type="inferred from homology"/>
<dbReference type="GO" id="GO:2000142">
    <property type="term" value="P:regulation of DNA-templated transcription initiation"/>
    <property type="evidence" value="ECO:0007669"/>
    <property type="project" value="TreeGrafter"/>
</dbReference>
<dbReference type="Gene3D" id="1.10.10.10">
    <property type="entry name" value="Winged helix-like DNA-binding domain superfamily/Winged helix DNA-binding domain"/>
    <property type="match status" value="1"/>
</dbReference>
<dbReference type="InterPro" id="IPR000847">
    <property type="entry name" value="LysR_HTH_N"/>
</dbReference>
<dbReference type="Proteomes" id="UP000215788">
    <property type="component" value="Unassembled WGS sequence"/>
</dbReference>
<dbReference type="Pfam" id="PF00126">
    <property type="entry name" value="HTH_1"/>
    <property type="match status" value="1"/>
</dbReference>
<feature type="domain" description="HTH lysR-type" evidence="6">
    <location>
        <begin position="1"/>
        <end position="58"/>
    </location>
</feature>
<dbReference type="InterPro" id="IPR005119">
    <property type="entry name" value="LysR_subst-bd"/>
</dbReference>
<comment type="caution">
    <text evidence="7">The sequence shown here is derived from an EMBL/GenBank/DDBJ whole genome shotgun (WGS) entry which is preliminary data.</text>
</comment>
<dbReference type="FunFam" id="1.10.10.10:FF:000001">
    <property type="entry name" value="LysR family transcriptional regulator"/>
    <property type="match status" value="1"/>
</dbReference>
<organism evidence="7 8">
    <name type="scientific">Pseudomonas lundensis</name>
    <dbReference type="NCBI Taxonomy" id="86185"/>
    <lineage>
        <taxon>Bacteria</taxon>
        <taxon>Pseudomonadati</taxon>
        <taxon>Pseudomonadota</taxon>
        <taxon>Gammaproteobacteria</taxon>
        <taxon>Pseudomonadales</taxon>
        <taxon>Pseudomonadaceae</taxon>
        <taxon>Pseudomonas</taxon>
    </lineage>
</organism>
<dbReference type="PRINTS" id="PR00039">
    <property type="entry name" value="HTHLYSR"/>
</dbReference>
<name>A0A266NAG6_9PSED</name>
<dbReference type="SUPFAM" id="SSF53850">
    <property type="entry name" value="Periplasmic binding protein-like II"/>
    <property type="match status" value="1"/>
</dbReference>
<comment type="similarity">
    <text evidence="1">Belongs to the LysR transcriptional regulatory family.</text>
</comment>
<evidence type="ECO:0000313" key="8">
    <source>
        <dbReference type="Proteomes" id="UP000215788"/>
    </source>
</evidence>
<dbReference type="EMBL" id="NQKI01000020">
    <property type="protein sequence ID" value="OZY58937.1"/>
    <property type="molecule type" value="Genomic_DNA"/>
</dbReference>
<evidence type="ECO:0000256" key="4">
    <source>
        <dbReference type="ARBA" id="ARBA00023159"/>
    </source>
</evidence>
<dbReference type="Gene3D" id="3.40.190.290">
    <property type="match status" value="1"/>
</dbReference>
<dbReference type="RefSeq" id="WP_094993905.1">
    <property type="nucleotide sequence ID" value="NZ_NQKI01000020.1"/>
</dbReference>
<accession>A0A266NAG6</accession>
<dbReference type="SUPFAM" id="SSF46785">
    <property type="entry name" value="Winged helix' DNA-binding domain"/>
    <property type="match status" value="1"/>
</dbReference>
<dbReference type="InterPro" id="IPR036388">
    <property type="entry name" value="WH-like_DNA-bd_sf"/>
</dbReference>
<evidence type="ECO:0000256" key="1">
    <source>
        <dbReference type="ARBA" id="ARBA00009437"/>
    </source>
</evidence>